<feature type="domain" description="SCP" evidence="1">
    <location>
        <begin position="12"/>
        <end position="67"/>
    </location>
</feature>
<name>A0A0C2MGW7_THEKT</name>
<dbReference type="SUPFAM" id="SSF55797">
    <property type="entry name" value="PR-1-like"/>
    <property type="match status" value="1"/>
</dbReference>
<accession>A0A0C2MGW7</accession>
<sequence length="139" mass="16010">MSDYAIHTNIGGERVTNLWYNESNIYDYSQENQQPDVLHFTQVVWFQTEKFGIHYEERDGNTYVVARYFPPGNIKGQFMLNVLRPMKKDSDLMNPESNAQGMGPPMSTLYGGKTLPRYIENITSGHACIKYRSCIPGKF</sequence>
<dbReference type="InterPro" id="IPR035940">
    <property type="entry name" value="CAP_sf"/>
</dbReference>
<dbReference type="PANTHER" id="PTHR10334">
    <property type="entry name" value="CYSTEINE-RICH SECRETORY PROTEIN-RELATED"/>
    <property type="match status" value="1"/>
</dbReference>
<evidence type="ECO:0000313" key="2">
    <source>
        <dbReference type="EMBL" id="KII60921.1"/>
    </source>
</evidence>
<dbReference type="PRINTS" id="PR00837">
    <property type="entry name" value="V5TPXLIKE"/>
</dbReference>
<dbReference type="OrthoDB" id="337038at2759"/>
<evidence type="ECO:0000313" key="3">
    <source>
        <dbReference type="Proteomes" id="UP000031668"/>
    </source>
</evidence>
<dbReference type="Gene3D" id="3.40.33.10">
    <property type="entry name" value="CAP"/>
    <property type="match status" value="1"/>
</dbReference>
<dbReference type="Proteomes" id="UP000031668">
    <property type="component" value="Unassembled WGS sequence"/>
</dbReference>
<keyword evidence="3" id="KW-1185">Reference proteome</keyword>
<dbReference type="EMBL" id="JWZT01005390">
    <property type="protein sequence ID" value="KII60921.1"/>
    <property type="molecule type" value="Genomic_DNA"/>
</dbReference>
<dbReference type="InterPro" id="IPR001283">
    <property type="entry name" value="CRISP-related"/>
</dbReference>
<comment type="caution">
    <text evidence="2">The sequence shown here is derived from an EMBL/GenBank/DDBJ whole genome shotgun (WGS) entry which is preliminary data.</text>
</comment>
<dbReference type="AlphaFoldDB" id="A0A0C2MGW7"/>
<dbReference type="Pfam" id="PF00188">
    <property type="entry name" value="CAP"/>
    <property type="match status" value="1"/>
</dbReference>
<proteinExistence type="predicted"/>
<dbReference type="InterPro" id="IPR014044">
    <property type="entry name" value="CAP_dom"/>
</dbReference>
<reference evidence="2 3" key="1">
    <citation type="journal article" date="2014" name="Genome Biol. Evol.">
        <title>The genome of the myxosporean Thelohanellus kitauei shows adaptations to nutrient acquisition within its fish host.</title>
        <authorList>
            <person name="Yang Y."/>
            <person name="Xiong J."/>
            <person name="Zhou Z."/>
            <person name="Huo F."/>
            <person name="Miao W."/>
            <person name="Ran C."/>
            <person name="Liu Y."/>
            <person name="Zhang J."/>
            <person name="Feng J."/>
            <person name="Wang M."/>
            <person name="Wang M."/>
            <person name="Wang L."/>
            <person name="Yao B."/>
        </authorList>
    </citation>
    <scope>NUCLEOTIDE SEQUENCE [LARGE SCALE GENOMIC DNA]</scope>
    <source>
        <strain evidence="2">Wuqing</strain>
    </source>
</reference>
<protein>
    <submittedName>
        <fullName evidence="2">Golgi-associated plant pathogenesis-related protein 1</fullName>
    </submittedName>
</protein>
<organism evidence="2 3">
    <name type="scientific">Thelohanellus kitauei</name>
    <name type="common">Myxosporean</name>
    <dbReference type="NCBI Taxonomy" id="669202"/>
    <lineage>
        <taxon>Eukaryota</taxon>
        <taxon>Metazoa</taxon>
        <taxon>Cnidaria</taxon>
        <taxon>Myxozoa</taxon>
        <taxon>Myxosporea</taxon>
        <taxon>Bivalvulida</taxon>
        <taxon>Platysporina</taxon>
        <taxon>Myxobolidae</taxon>
        <taxon>Thelohanellus</taxon>
    </lineage>
</organism>
<evidence type="ECO:0000259" key="1">
    <source>
        <dbReference type="Pfam" id="PF00188"/>
    </source>
</evidence>
<gene>
    <name evidence="2" type="ORF">RF11_13894</name>
</gene>